<dbReference type="RefSeq" id="WP_006079050.1">
    <property type="nucleotide sequence ID" value="NZ_AOMD01000033.1"/>
</dbReference>
<gene>
    <name evidence="2" type="ORF">C449_15983</name>
</gene>
<dbReference type="EMBL" id="AOMD01000033">
    <property type="protein sequence ID" value="EMA42657.1"/>
    <property type="molecule type" value="Genomic_DNA"/>
</dbReference>
<evidence type="ECO:0000313" key="2">
    <source>
        <dbReference type="EMBL" id="EMA42657.1"/>
    </source>
</evidence>
<dbReference type="PATRIC" id="fig|1227455.4.peg.3250"/>
<dbReference type="STRING" id="1227455.C449_15983"/>
<evidence type="ECO:0000256" key="1">
    <source>
        <dbReference type="SAM" id="MobiDB-lite"/>
    </source>
</evidence>
<keyword evidence="3" id="KW-1185">Reference proteome</keyword>
<dbReference type="InParanoid" id="M0MA42"/>
<name>M0MA42_9EURY</name>
<sequence length="213" mass="23948">MSAAEGGDGGVGFETSKDREAWDELGNPEQQDTLVDAMQEKSLDGSEDDDVRNWDEIDDATQEDTLAAIEQSLDETWTAKAFEGLAEETTIPVEMVKLTEEQQAAVEDRITLIAQVEQAAEDVDAEDAEALKAELDDEAAELFENLDDFDAWADGFLAEITAGDALDREWWADRDNYPDGFRVEVVFATYHHYQDRTEGALSFRAERRRNRSR</sequence>
<proteinExistence type="predicted"/>
<dbReference type="AlphaFoldDB" id="M0MA42"/>
<comment type="caution">
    <text evidence="2">The sequence shown here is derived from an EMBL/GenBank/DDBJ whole genome shotgun (WGS) entry which is preliminary data.</text>
</comment>
<dbReference type="Proteomes" id="UP000011669">
    <property type="component" value="Unassembled WGS sequence"/>
</dbReference>
<organism evidence="2 3">
    <name type="scientific">Halococcus saccharolyticus DSM 5350</name>
    <dbReference type="NCBI Taxonomy" id="1227455"/>
    <lineage>
        <taxon>Archaea</taxon>
        <taxon>Methanobacteriati</taxon>
        <taxon>Methanobacteriota</taxon>
        <taxon>Stenosarchaea group</taxon>
        <taxon>Halobacteria</taxon>
        <taxon>Halobacteriales</taxon>
        <taxon>Halococcaceae</taxon>
        <taxon>Halococcus</taxon>
    </lineage>
</organism>
<protein>
    <submittedName>
        <fullName evidence="2">Uncharacterized protein</fullName>
    </submittedName>
</protein>
<reference evidence="2 3" key="1">
    <citation type="journal article" date="2014" name="PLoS Genet.">
        <title>Phylogenetically driven sequencing of extremely halophilic archaea reveals strategies for static and dynamic osmo-response.</title>
        <authorList>
            <person name="Becker E.A."/>
            <person name="Seitzer P.M."/>
            <person name="Tritt A."/>
            <person name="Larsen D."/>
            <person name="Krusor M."/>
            <person name="Yao A.I."/>
            <person name="Wu D."/>
            <person name="Madern D."/>
            <person name="Eisen J.A."/>
            <person name="Darling A.E."/>
            <person name="Facciotti M.T."/>
        </authorList>
    </citation>
    <scope>NUCLEOTIDE SEQUENCE [LARGE SCALE GENOMIC DNA]</scope>
    <source>
        <strain evidence="2 3">DSM 5350</strain>
    </source>
</reference>
<feature type="compositionally biased region" description="Gly residues" evidence="1">
    <location>
        <begin position="1"/>
        <end position="12"/>
    </location>
</feature>
<accession>M0MA42</accession>
<evidence type="ECO:0000313" key="3">
    <source>
        <dbReference type="Proteomes" id="UP000011669"/>
    </source>
</evidence>
<feature type="region of interest" description="Disordered" evidence="1">
    <location>
        <begin position="1"/>
        <end position="53"/>
    </location>
</feature>